<evidence type="ECO:0000313" key="2">
    <source>
        <dbReference type="Proteomes" id="UP000250197"/>
    </source>
</evidence>
<accession>A0A2Z2J2A1</accession>
<organism evidence="1 2">
    <name type="scientific">Corynebacterium striatum</name>
    <dbReference type="NCBI Taxonomy" id="43770"/>
    <lineage>
        <taxon>Bacteria</taxon>
        <taxon>Bacillati</taxon>
        <taxon>Actinomycetota</taxon>
        <taxon>Actinomycetes</taxon>
        <taxon>Mycobacteriales</taxon>
        <taxon>Corynebacteriaceae</taxon>
        <taxon>Corynebacterium</taxon>
    </lineage>
</organism>
<protein>
    <submittedName>
        <fullName evidence="1">Uncharacterized protein</fullName>
    </submittedName>
</protein>
<sequence length="125" mass="13186">MTAPISALELDALLPKSVVLIPTWNDTKAQVAEPFRETTSDAVHRFLIPKGTSTISLDNPSRFTATLKIVRGSNKVTVGKAAVSTTAVMRVAGETNIEAFVVLSGAPNTNDQGLTRLGVQIATVP</sequence>
<gene>
    <name evidence="1" type="ORF">CBE89_13095</name>
</gene>
<evidence type="ECO:0000313" key="1">
    <source>
        <dbReference type="EMBL" id="ART22312.1"/>
    </source>
</evidence>
<dbReference type="EMBL" id="CP021252">
    <property type="protein sequence ID" value="ART22312.1"/>
    <property type="molecule type" value="Genomic_DNA"/>
</dbReference>
<dbReference type="AlphaFoldDB" id="A0A2Z2J2A1"/>
<dbReference type="RefSeq" id="WP_086892290.1">
    <property type="nucleotide sequence ID" value="NZ_CP021252.1"/>
</dbReference>
<proteinExistence type="predicted"/>
<dbReference type="Proteomes" id="UP000250197">
    <property type="component" value="Chromosome"/>
</dbReference>
<reference evidence="1 2" key="1">
    <citation type="submission" date="2017-05" db="EMBL/GenBank/DDBJ databases">
        <title>Complete genome sequence of Corynebacterium striatum KC-Na-1 isolated from Neophocaena asiaeorientalis in Korea.</title>
        <authorList>
            <person name="Kim J.H."/>
            <person name="Lee K."/>
        </authorList>
    </citation>
    <scope>NUCLEOTIDE SEQUENCE [LARGE SCALE GENOMIC DNA]</scope>
    <source>
        <strain evidence="1 2">KC-Na-01</strain>
    </source>
</reference>
<dbReference type="KEGG" id="cstr:CBE89_13095"/>
<name>A0A2Z2J2A1_CORST</name>